<protein>
    <recommendedName>
        <fullName evidence="3">Toprim domain-containing protein</fullName>
    </recommendedName>
</protein>
<sequence>MAADLPKRILEALKASEWWTRKTRDNGRTISPLKCPECGFSNAWAYSAAPWAVVCNRQNHCGAVIKARDLFPDLFISIEKDYPPTKTNPHRPATVYLHTRGIRQALEGLRYEFWPDVRKTGSGAVMFPVESDRKVYNGRLISPPPGEGKTHNRGSTAGLFWKHPGLSYDPAAETFITEGIVDALSLIEMGFQAIAVLSSGQDPGNMDLSHFGKLVFAFDNDAAGQRALKKWIAHYPDAGAVMSPAGRDWNDLLSSGGQTAGKTFEQNRSEYEFQARLALCKTPKEYAETYYQYMKIPPGLFVFDGSYHYATVKMIAREETVVAARQSNFTLEVDHFQLNSTIQDKPEYQYHLTVKPKSGRPIGFVASAEDLSQPGQMTKLFMSRSKSWWQGERKPSMQLARIISEATAPTVRTIQTIGHDAESNCYVFRDYMITPSGETVLPNEKGFFGVSRRKYVRPPSNGVVERMIKPGRGKRAVTDLYEMLVSTWGFRAAVGFAWMLGSWFVHDIAYHLGFYPFLSFHGDTHTGKSSLIYFLQMMQGIDGEGLPMTKVNTSKGKIRELAQRASLFHALLEANAGESSRFDFDQFLTLYNFGTLQTRAKKTTGLEVETIPFRSALIFGQNFEAFSSQAMRERVISVHFPADKIITAESKAVYDKLKTVPRPEFPMVLPAVMKHRQALEGKWRDYWDKARRLLSGYGNTRVEENHAFVLAFHWLFTETFQVKYDLSPYIQDLTREKVKEVEHQPAGLADFFFDVVFDLVVAKGDTAKRVIDWPGLKNNGASLTPPPSGKLALNLNGVMDLYGQFRATVKDIQTALREHPAYLDSNKGYRFWKESFEVVHPKKAWIFDLSKISRAGEDSARPDYQDDDRPFG</sequence>
<evidence type="ECO:0000313" key="1">
    <source>
        <dbReference type="EMBL" id="MBA2881909.1"/>
    </source>
</evidence>
<name>A0A7W0C9Z7_9BACT</name>
<dbReference type="Gene3D" id="3.40.1360.10">
    <property type="match status" value="1"/>
</dbReference>
<dbReference type="Pfam" id="PF13155">
    <property type="entry name" value="Toprim_2"/>
    <property type="match status" value="1"/>
</dbReference>
<dbReference type="InterPro" id="IPR034154">
    <property type="entry name" value="TOPRIM_DnaG/twinkle"/>
</dbReference>
<proteinExistence type="predicted"/>
<dbReference type="RefSeq" id="WP_181551565.1">
    <property type="nucleotide sequence ID" value="NZ_JACDUS010000006.1"/>
</dbReference>
<comment type="caution">
    <text evidence="1">The sequence shown here is derived from an EMBL/GenBank/DDBJ whole genome shotgun (WGS) entry which is preliminary data.</text>
</comment>
<dbReference type="AlphaFoldDB" id="A0A7W0C9Z7"/>
<dbReference type="Proteomes" id="UP000525298">
    <property type="component" value="Unassembled WGS sequence"/>
</dbReference>
<accession>A0A7W0C9Z7</accession>
<evidence type="ECO:0008006" key="3">
    <source>
        <dbReference type="Google" id="ProtNLM"/>
    </source>
</evidence>
<dbReference type="SUPFAM" id="SSF56731">
    <property type="entry name" value="DNA primase core"/>
    <property type="match status" value="1"/>
</dbReference>
<dbReference type="EMBL" id="JACDUS010000006">
    <property type="protein sequence ID" value="MBA2881909.1"/>
    <property type="molecule type" value="Genomic_DNA"/>
</dbReference>
<organism evidence="1 2">
    <name type="scientific">Desulfosalsimonas propionicica</name>
    <dbReference type="NCBI Taxonomy" id="332175"/>
    <lineage>
        <taxon>Bacteria</taxon>
        <taxon>Pseudomonadati</taxon>
        <taxon>Thermodesulfobacteriota</taxon>
        <taxon>Desulfobacteria</taxon>
        <taxon>Desulfobacterales</taxon>
        <taxon>Desulfosalsimonadaceae</taxon>
        <taxon>Desulfosalsimonas</taxon>
    </lineage>
</organism>
<gene>
    <name evidence="1" type="ORF">HNR65_002243</name>
</gene>
<evidence type="ECO:0000313" key="2">
    <source>
        <dbReference type="Proteomes" id="UP000525298"/>
    </source>
</evidence>
<reference evidence="1 2" key="1">
    <citation type="submission" date="2020-07" db="EMBL/GenBank/DDBJ databases">
        <title>Genomic Encyclopedia of Type Strains, Phase IV (KMG-IV): sequencing the most valuable type-strain genomes for metagenomic binning, comparative biology and taxonomic classification.</title>
        <authorList>
            <person name="Goeker M."/>
        </authorList>
    </citation>
    <scope>NUCLEOTIDE SEQUENCE [LARGE SCALE GENOMIC DNA]</scope>
    <source>
        <strain evidence="1 2">DSM 17721</strain>
    </source>
</reference>
<dbReference type="CDD" id="cd01029">
    <property type="entry name" value="TOPRIM_primases"/>
    <property type="match status" value="1"/>
</dbReference>
<keyword evidence="2" id="KW-1185">Reference proteome</keyword>